<dbReference type="PROSITE" id="PS50297">
    <property type="entry name" value="ANK_REP_REGION"/>
    <property type="match status" value="3"/>
</dbReference>
<feature type="repeat" description="ANK" evidence="6">
    <location>
        <begin position="65"/>
        <end position="89"/>
    </location>
</feature>
<dbReference type="Pfam" id="PF12796">
    <property type="entry name" value="Ank_2"/>
    <property type="match status" value="2"/>
</dbReference>
<dbReference type="InterPro" id="IPR000306">
    <property type="entry name" value="Znf_FYVE"/>
</dbReference>
<dbReference type="InterPro" id="IPR002110">
    <property type="entry name" value="Ankyrin_rpt"/>
</dbReference>
<keyword evidence="1" id="KW-0479">Metal-binding</keyword>
<dbReference type="PANTHER" id="PTHR24198">
    <property type="entry name" value="ANKYRIN REPEAT AND PROTEIN KINASE DOMAIN-CONTAINING PROTEIN"/>
    <property type="match status" value="1"/>
</dbReference>
<keyword evidence="5 6" id="KW-0040">ANK repeat</keyword>
<dbReference type="SUPFAM" id="SSF48403">
    <property type="entry name" value="Ankyrin repeat"/>
    <property type="match status" value="3"/>
</dbReference>
<keyword evidence="2" id="KW-0677">Repeat</keyword>
<evidence type="ECO:0000256" key="5">
    <source>
        <dbReference type="ARBA" id="ARBA00023043"/>
    </source>
</evidence>
<dbReference type="InterPro" id="IPR013083">
    <property type="entry name" value="Znf_RING/FYVE/PHD"/>
</dbReference>
<dbReference type="Gene3D" id="3.30.40.10">
    <property type="entry name" value="Zinc/RING finger domain, C3HC4 (zinc finger)"/>
    <property type="match status" value="1"/>
</dbReference>
<proteinExistence type="predicted"/>
<dbReference type="SUPFAM" id="SSF57903">
    <property type="entry name" value="FYVE/PHD zinc finger"/>
    <property type="match status" value="1"/>
</dbReference>
<dbReference type="InterPro" id="IPR017455">
    <property type="entry name" value="Znf_FYVE-rel"/>
</dbReference>
<dbReference type="OrthoDB" id="660555at2759"/>
<organism evidence="9 10">
    <name type="scientific">Carpediemonas membranifera</name>
    <dbReference type="NCBI Taxonomy" id="201153"/>
    <lineage>
        <taxon>Eukaryota</taxon>
        <taxon>Metamonada</taxon>
        <taxon>Carpediemonas-like organisms</taxon>
        <taxon>Carpediemonas</taxon>
    </lineage>
</organism>
<evidence type="ECO:0000256" key="1">
    <source>
        <dbReference type="ARBA" id="ARBA00022723"/>
    </source>
</evidence>
<dbReference type="PROSITE" id="PS50178">
    <property type="entry name" value="ZF_FYVE"/>
    <property type="match status" value="1"/>
</dbReference>
<sequence length="914" mass="99368">MYSIKRTEDRASMSDDAAVSAFIDANIDDTTYINLVRSITDDDFEALKERQHEVEALRNTKDASTGYTLLHVAVSLEKMEAIQLLVESGFCPETTTASYIADTCFHLAARSNNADLMELLAPPSDPRWELPNSFGQTPTHSAVLVDAKVSLQYLLRARFALSRKDSYKWTPLHYIALTNSLASLNLILGTNPSVETLCLGDRTGKTALHYLAINSPEKVAELCVDPSGVDPAGPSETCMLRLADYLHECDEFDTMPLADNGGNTPAHLAVLSYPPDVVQRLMERLPEVCLNVVNRASLTPLMAAVGASPEMAATVLDCTDVDPMVITPRGTALTVAVKEDDVETTALLLDVTMAVLCVDDITELQTVNRALAAWLRAPDSHGNTVLHVAFEDNRLEVMKVLLLCGPNLPLLVANEAGDHPLALALRKGHYNLLDLLYDSGPELQDAVYAALQLHDGDRWTACHHLSRLGDAYLMNKFITFSGPRFNPDQVTRLGETPLHIAVADNNREMVTILLAHGAQAVPTIDGYYPVHTAVQHNRVDLFQLLLTTQHASDPIAKMYTRVEPKLSLVELATEHRSFGILGALKRVDGAWADLLTNSPVGLMLHSLLPDVDPLQALPESYVAAVDQLWKSVTDEETNATASTNDAARDTIVEAQLFIDSLTRASGPRDQFDPYVRTLYALVDLLTGTISGSSLSALLNLSEGLRDACVTRASVSLIAHLLSLGADVTFGDVAERPAAHLVVQPSSLFTRYVLPLLVSQGSDLTAPAGDDSTPLMLLTGDWSSFGLALHCVSDAVPARPRSDHVRRRRMSVAPPETVTVRSDEGTELVIGPAPTFNIADNKTLERPIPAAQGGCTVCGKKFSLLTRRRHCRMCGNAFCDDHCSEKADLPWLGYKSPQRVCHACLLIVATSVTES</sequence>
<evidence type="ECO:0000256" key="6">
    <source>
        <dbReference type="PROSITE-ProRule" id="PRU00023"/>
    </source>
</evidence>
<keyword evidence="3 7" id="KW-0863">Zinc-finger</keyword>
<dbReference type="InterPro" id="IPR036770">
    <property type="entry name" value="Ankyrin_rpt-contain_sf"/>
</dbReference>
<keyword evidence="4" id="KW-0862">Zinc</keyword>
<evidence type="ECO:0000256" key="2">
    <source>
        <dbReference type="ARBA" id="ARBA00022737"/>
    </source>
</evidence>
<dbReference type="SMART" id="SM00064">
    <property type="entry name" value="FYVE"/>
    <property type="match status" value="1"/>
</dbReference>
<dbReference type="PROSITE" id="PS50088">
    <property type="entry name" value="ANK_REPEAT"/>
    <property type="match status" value="3"/>
</dbReference>
<dbReference type="AlphaFoldDB" id="A0A8J6AWE3"/>
<evidence type="ECO:0000259" key="8">
    <source>
        <dbReference type="PROSITE" id="PS50178"/>
    </source>
</evidence>
<dbReference type="SMART" id="SM00248">
    <property type="entry name" value="ANK"/>
    <property type="match status" value="13"/>
</dbReference>
<dbReference type="Pfam" id="PF01363">
    <property type="entry name" value="FYVE"/>
    <property type="match status" value="1"/>
</dbReference>
<dbReference type="Gene3D" id="1.25.40.20">
    <property type="entry name" value="Ankyrin repeat-containing domain"/>
    <property type="match status" value="3"/>
</dbReference>
<feature type="repeat" description="ANK" evidence="6">
    <location>
        <begin position="381"/>
        <end position="408"/>
    </location>
</feature>
<feature type="domain" description="FYVE-type" evidence="8">
    <location>
        <begin position="854"/>
        <end position="908"/>
    </location>
</feature>
<dbReference type="GO" id="GO:0008270">
    <property type="term" value="F:zinc ion binding"/>
    <property type="evidence" value="ECO:0007669"/>
    <property type="project" value="UniProtKB-KW"/>
</dbReference>
<evidence type="ECO:0000256" key="4">
    <source>
        <dbReference type="ARBA" id="ARBA00022833"/>
    </source>
</evidence>
<evidence type="ECO:0000256" key="7">
    <source>
        <dbReference type="PROSITE-ProRule" id="PRU00091"/>
    </source>
</evidence>
<dbReference type="Proteomes" id="UP000717585">
    <property type="component" value="Unassembled WGS sequence"/>
</dbReference>
<evidence type="ECO:0000313" key="10">
    <source>
        <dbReference type="Proteomes" id="UP000717585"/>
    </source>
</evidence>
<evidence type="ECO:0000313" key="9">
    <source>
        <dbReference type="EMBL" id="KAG9396541.1"/>
    </source>
</evidence>
<dbReference type="InterPro" id="IPR011011">
    <property type="entry name" value="Znf_FYVE_PHD"/>
</dbReference>
<protein>
    <submittedName>
        <fullName evidence="9">FYVE zinc finger</fullName>
    </submittedName>
</protein>
<feature type="repeat" description="ANK" evidence="6">
    <location>
        <begin position="493"/>
        <end position="519"/>
    </location>
</feature>
<evidence type="ECO:0000256" key="3">
    <source>
        <dbReference type="ARBA" id="ARBA00022771"/>
    </source>
</evidence>
<dbReference type="EMBL" id="JAHDYR010000005">
    <property type="protein sequence ID" value="KAG9396541.1"/>
    <property type="molecule type" value="Genomic_DNA"/>
</dbReference>
<reference evidence="9" key="1">
    <citation type="submission" date="2021-05" db="EMBL/GenBank/DDBJ databases">
        <title>A free-living protist that lacks canonical eukaryotic 1 DNA replication and segregation systems.</title>
        <authorList>
            <person name="Salas-Leiva D.E."/>
            <person name="Tromer E.C."/>
            <person name="Curtis B.A."/>
            <person name="Jerlstrom-Hultqvist J."/>
            <person name="Kolisko M."/>
            <person name="Yi Z."/>
            <person name="Salas-Leiva J.S."/>
            <person name="Gallot-Lavallee L."/>
            <person name="Kops G.J.P.L."/>
            <person name="Archibald J.M."/>
            <person name="Simpson A.G.B."/>
            <person name="Roger A.J."/>
        </authorList>
    </citation>
    <scope>NUCLEOTIDE SEQUENCE</scope>
    <source>
        <strain evidence="9">BICM</strain>
    </source>
</reference>
<accession>A0A8J6AWE3</accession>
<dbReference type="PANTHER" id="PTHR24198:SF165">
    <property type="entry name" value="ANKYRIN REPEAT-CONTAINING PROTEIN-RELATED"/>
    <property type="match status" value="1"/>
</dbReference>
<comment type="caution">
    <text evidence="9">The sequence shown here is derived from an EMBL/GenBank/DDBJ whole genome shotgun (WGS) entry which is preliminary data.</text>
</comment>
<name>A0A8J6AWE3_9EUKA</name>
<gene>
    <name evidence="9" type="ORF">J8273_1546</name>
</gene>
<keyword evidence="10" id="KW-1185">Reference proteome</keyword>
<dbReference type="CDD" id="cd00065">
    <property type="entry name" value="FYVE_like_SF"/>
    <property type="match status" value="1"/>
</dbReference>